<dbReference type="InterPro" id="IPR020846">
    <property type="entry name" value="MFS_dom"/>
</dbReference>
<keyword evidence="5 8" id="KW-1133">Transmembrane helix</keyword>
<feature type="transmembrane region" description="Helical" evidence="8">
    <location>
        <begin position="123"/>
        <end position="144"/>
    </location>
</feature>
<dbReference type="GO" id="GO:0016020">
    <property type="term" value="C:membrane"/>
    <property type="evidence" value="ECO:0007669"/>
    <property type="project" value="UniProtKB-SubCell"/>
</dbReference>
<evidence type="ECO:0000256" key="4">
    <source>
        <dbReference type="ARBA" id="ARBA00022692"/>
    </source>
</evidence>
<evidence type="ECO:0000256" key="7">
    <source>
        <dbReference type="RuleBase" id="RU003346"/>
    </source>
</evidence>
<accession>W6PRU0</accession>
<dbReference type="InterPro" id="IPR005828">
    <property type="entry name" value="MFS_sugar_transport-like"/>
</dbReference>
<feature type="transmembrane region" description="Helical" evidence="8">
    <location>
        <begin position="25"/>
        <end position="47"/>
    </location>
</feature>
<evidence type="ECO:0000313" key="11">
    <source>
        <dbReference type="Proteomes" id="UP000030686"/>
    </source>
</evidence>
<feature type="transmembrane region" description="Helical" evidence="8">
    <location>
        <begin position="67"/>
        <end position="87"/>
    </location>
</feature>
<dbReference type="InterPro" id="IPR036259">
    <property type="entry name" value="MFS_trans_sf"/>
</dbReference>
<feature type="transmembrane region" description="Helical" evidence="8">
    <location>
        <begin position="281"/>
        <end position="303"/>
    </location>
</feature>
<reference evidence="10" key="1">
    <citation type="journal article" date="2014" name="Nat. Commun.">
        <title>Multiple recent horizontal transfers of a large genomic region in cheese making fungi.</title>
        <authorList>
            <person name="Cheeseman K."/>
            <person name="Ropars J."/>
            <person name="Renault P."/>
            <person name="Dupont J."/>
            <person name="Gouzy J."/>
            <person name="Branca A."/>
            <person name="Abraham A.L."/>
            <person name="Ceppi M."/>
            <person name="Conseiller E."/>
            <person name="Debuchy R."/>
            <person name="Malagnac F."/>
            <person name="Goarin A."/>
            <person name="Silar P."/>
            <person name="Lacoste S."/>
            <person name="Sallet E."/>
            <person name="Bensimon A."/>
            <person name="Giraud T."/>
            <person name="Brygoo Y."/>
        </authorList>
    </citation>
    <scope>NUCLEOTIDE SEQUENCE [LARGE SCALE GENOMIC DNA]</scope>
    <source>
        <strain evidence="10">FM164</strain>
    </source>
</reference>
<proteinExistence type="inferred from homology"/>
<dbReference type="NCBIfam" id="TIGR00879">
    <property type="entry name" value="SP"/>
    <property type="match status" value="1"/>
</dbReference>
<dbReference type="PROSITE" id="PS50850">
    <property type="entry name" value="MFS"/>
    <property type="match status" value="1"/>
</dbReference>
<dbReference type="OrthoDB" id="6133115at2759"/>
<protein>
    <submittedName>
        <fullName evidence="10">General substrate transporter</fullName>
    </submittedName>
</protein>
<feature type="transmembrane region" description="Helical" evidence="8">
    <location>
        <begin position="188"/>
        <end position="209"/>
    </location>
</feature>
<dbReference type="FunFam" id="1.20.1250.20:FF:000090">
    <property type="entry name" value="MFS sugar transporter, putative"/>
    <property type="match status" value="1"/>
</dbReference>
<feature type="transmembrane region" description="Helical" evidence="8">
    <location>
        <begin position="446"/>
        <end position="466"/>
    </location>
</feature>
<evidence type="ECO:0000256" key="6">
    <source>
        <dbReference type="ARBA" id="ARBA00023136"/>
    </source>
</evidence>
<dbReference type="OMA" id="WMNYGFT"/>
<dbReference type="Gene3D" id="1.20.1250.20">
    <property type="entry name" value="MFS general substrate transporter like domains"/>
    <property type="match status" value="1"/>
</dbReference>
<organism evidence="10 11">
    <name type="scientific">Penicillium roqueforti (strain FM164)</name>
    <dbReference type="NCBI Taxonomy" id="1365484"/>
    <lineage>
        <taxon>Eukaryota</taxon>
        <taxon>Fungi</taxon>
        <taxon>Dikarya</taxon>
        <taxon>Ascomycota</taxon>
        <taxon>Pezizomycotina</taxon>
        <taxon>Eurotiomycetes</taxon>
        <taxon>Eurotiomycetidae</taxon>
        <taxon>Eurotiales</taxon>
        <taxon>Aspergillaceae</taxon>
        <taxon>Penicillium</taxon>
    </lineage>
</organism>
<comment type="similarity">
    <text evidence="2 7">Belongs to the major facilitator superfamily. Sugar transporter (TC 2.A.1.1) family.</text>
</comment>
<feature type="transmembrane region" description="Helical" evidence="8">
    <location>
        <begin position="156"/>
        <end position="176"/>
    </location>
</feature>
<dbReference type="AlphaFoldDB" id="W6PRU0"/>
<feature type="transmembrane region" description="Helical" evidence="8">
    <location>
        <begin position="99"/>
        <end position="117"/>
    </location>
</feature>
<dbReference type="SUPFAM" id="SSF103473">
    <property type="entry name" value="MFS general substrate transporter"/>
    <property type="match status" value="1"/>
</dbReference>
<dbReference type="Pfam" id="PF00083">
    <property type="entry name" value="Sugar_tr"/>
    <property type="match status" value="1"/>
</dbReference>
<evidence type="ECO:0000256" key="2">
    <source>
        <dbReference type="ARBA" id="ARBA00010992"/>
    </source>
</evidence>
<name>W6PRU0_PENRF</name>
<comment type="subcellular location">
    <subcellularLocation>
        <location evidence="1">Membrane</location>
        <topology evidence="1">Multi-pass membrane protein</topology>
    </subcellularLocation>
</comment>
<dbReference type="InterPro" id="IPR005829">
    <property type="entry name" value="Sugar_transporter_CS"/>
</dbReference>
<feature type="domain" description="Major facilitator superfamily (MFS) profile" evidence="9">
    <location>
        <begin position="29"/>
        <end position="469"/>
    </location>
</feature>
<dbReference type="PANTHER" id="PTHR48022">
    <property type="entry name" value="PLASTIDIC GLUCOSE TRANSPORTER 4"/>
    <property type="match status" value="1"/>
</dbReference>
<dbReference type="InterPro" id="IPR003663">
    <property type="entry name" value="Sugar/inositol_transpt"/>
</dbReference>
<dbReference type="Proteomes" id="UP000030686">
    <property type="component" value="Unassembled WGS sequence"/>
</dbReference>
<dbReference type="PRINTS" id="PR00171">
    <property type="entry name" value="SUGRTRNSPORT"/>
</dbReference>
<keyword evidence="11" id="KW-1185">Reference proteome</keyword>
<dbReference type="GO" id="GO:0005351">
    <property type="term" value="F:carbohydrate:proton symporter activity"/>
    <property type="evidence" value="ECO:0007669"/>
    <property type="project" value="TreeGrafter"/>
</dbReference>
<evidence type="ECO:0000256" key="1">
    <source>
        <dbReference type="ARBA" id="ARBA00004141"/>
    </source>
</evidence>
<feature type="transmembrane region" description="Helical" evidence="8">
    <location>
        <begin position="318"/>
        <end position="340"/>
    </location>
</feature>
<evidence type="ECO:0000256" key="5">
    <source>
        <dbReference type="ARBA" id="ARBA00022989"/>
    </source>
</evidence>
<dbReference type="EMBL" id="HG792015">
    <property type="protein sequence ID" value="CDM26471.1"/>
    <property type="molecule type" value="Genomic_DNA"/>
</dbReference>
<dbReference type="PROSITE" id="PS00216">
    <property type="entry name" value="SUGAR_TRANSPORT_1"/>
    <property type="match status" value="1"/>
</dbReference>
<gene>
    <name evidence="10" type="ORF">PROQFM164_S01g000280</name>
</gene>
<feature type="transmembrane region" description="Helical" evidence="8">
    <location>
        <begin position="347"/>
        <end position="367"/>
    </location>
</feature>
<keyword evidence="4 8" id="KW-0812">Transmembrane</keyword>
<sequence length="524" mass="58261">MLRSYTGDIATLLIMFFQNAQGKWLQYRITAACGAGFLLFGYDQGVFGGLLDNEPFLETFGNPGVTIQGQIVATYDIGCIIGTLVTMFAGDKLGRRRTILIGCCILIVGAILQTASYSLAQMIVGRVVAGVGNGMNTIAIPIWQSETARAEHRGKLIVAQLVTNIFGIVITNWMNYGFTFIPHSAVSWRFPLGFQCFFALVTLAFVIVAPESPRWLVMKHRGSEAREILARLLAKPIDDQEVVDEIQNLEIAVNHETEVQQSKPLQAIFKRNNKQQTLRRILLGAGTAFFQQVGGTNVIAYYLPVVLTRSVGLDNRMALILSAVDSMSLMFWGCIAALLIDRIGRKRLMLFGAAGSSVCFALVAVGLRYGGPDNKGMSVLAVVFIFVYYVFYGMSLLSIPYIYPAEINSQQMRNIGTSFATTTNWLFVYVIVVATPTAIANIQWKYYMLFAIFNFCFLPIIWHFYVETANLSLEQIDRLFEIKHEAGKAISWSEATMIARTEVISDLAHTEKENLDAEHYEIAA</sequence>
<dbReference type="InterPro" id="IPR050360">
    <property type="entry name" value="MFS_Sugar_Transporters"/>
</dbReference>
<evidence type="ECO:0000313" key="10">
    <source>
        <dbReference type="EMBL" id="CDM26471.1"/>
    </source>
</evidence>
<feature type="transmembrane region" description="Helical" evidence="8">
    <location>
        <begin position="415"/>
        <end position="440"/>
    </location>
</feature>
<dbReference type="PANTHER" id="PTHR48022:SF28">
    <property type="entry name" value="MAJOR FACILITATOR SUPERFAMILY (MFS) PROFILE DOMAIN-CONTAINING PROTEIN-RELATED"/>
    <property type="match status" value="1"/>
</dbReference>
<evidence type="ECO:0000259" key="9">
    <source>
        <dbReference type="PROSITE" id="PS50850"/>
    </source>
</evidence>
<keyword evidence="3 7" id="KW-0813">Transport</keyword>
<evidence type="ECO:0000256" key="8">
    <source>
        <dbReference type="SAM" id="Phobius"/>
    </source>
</evidence>
<keyword evidence="6 8" id="KW-0472">Membrane</keyword>
<feature type="transmembrane region" description="Helical" evidence="8">
    <location>
        <begin position="379"/>
        <end position="403"/>
    </location>
</feature>
<evidence type="ECO:0000256" key="3">
    <source>
        <dbReference type="ARBA" id="ARBA00022448"/>
    </source>
</evidence>